<evidence type="ECO:0000313" key="10">
    <source>
        <dbReference type="EMBL" id="MDO6670947.1"/>
    </source>
</evidence>
<feature type="transmembrane region" description="Helical" evidence="9">
    <location>
        <begin position="143"/>
        <end position="164"/>
    </location>
</feature>
<evidence type="ECO:0000256" key="3">
    <source>
        <dbReference type="ARBA" id="ARBA00022448"/>
    </source>
</evidence>
<feature type="transmembrane region" description="Helical" evidence="9">
    <location>
        <begin position="521"/>
        <end position="540"/>
    </location>
</feature>
<reference evidence="10" key="1">
    <citation type="submission" date="2023-07" db="EMBL/GenBank/DDBJ databases">
        <title>Genome content predicts the carbon catabolic preferences of heterotrophic bacteria.</title>
        <authorList>
            <person name="Gralka M."/>
        </authorList>
    </citation>
    <scope>NUCLEOTIDE SEQUENCE</scope>
    <source>
        <strain evidence="10">C2R13</strain>
    </source>
</reference>
<feature type="transmembrane region" description="Helical" evidence="9">
    <location>
        <begin position="412"/>
        <end position="431"/>
    </location>
</feature>
<keyword evidence="3" id="KW-0813">Transport</keyword>
<organism evidence="10 11">
    <name type="scientific">Cobetia amphilecti</name>
    <dbReference type="NCBI Taxonomy" id="1055104"/>
    <lineage>
        <taxon>Bacteria</taxon>
        <taxon>Pseudomonadati</taxon>
        <taxon>Pseudomonadota</taxon>
        <taxon>Gammaproteobacteria</taxon>
        <taxon>Oceanospirillales</taxon>
        <taxon>Halomonadaceae</taxon>
        <taxon>Cobetia</taxon>
    </lineage>
</organism>
<feature type="region of interest" description="Disordered" evidence="8">
    <location>
        <begin position="1"/>
        <end position="35"/>
    </location>
</feature>
<proteinExistence type="inferred from homology"/>
<feature type="transmembrane region" description="Helical" evidence="9">
    <location>
        <begin position="258"/>
        <end position="281"/>
    </location>
</feature>
<dbReference type="InterPro" id="IPR018093">
    <property type="entry name" value="BCCT_CS"/>
</dbReference>
<feature type="transmembrane region" description="Helical" evidence="9">
    <location>
        <begin position="104"/>
        <end position="123"/>
    </location>
</feature>
<evidence type="ECO:0000313" key="11">
    <source>
        <dbReference type="Proteomes" id="UP001170481"/>
    </source>
</evidence>
<evidence type="ECO:0000256" key="7">
    <source>
        <dbReference type="ARBA" id="ARBA00023136"/>
    </source>
</evidence>
<comment type="similarity">
    <text evidence="2">Belongs to the BCCT transporter (TC 2.A.15) family.</text>
</comment>
<feature type="transmembrane region" description="Helical" evidence="9">
    <location>
        <begin position="546"/>
        <end position="570"/>
    </location>
</feature>
<dbReference type="PANTHER" id="PTHR30047:SF7">
    <property type="entry name" value="HIGH-AFFINITY CHOLINE TRANSPORT PROTEIN"/>
    <property type="match status" value="1"/>
</dbReference>
<feature type="transmembrane region" description="Helical" evidence="9">
    <location>
        <begin position="65"/>
        <end position="84"/>
    </location>
</feature>
<dbReference type="EMBL" id="JAUORK010000002">
    <property type="protein sequence ID" value="MDO6670947.1"/>
    <property type="molecule type" value="Genomic_DNA"/>
</dbReference>
<evidence type="ECO:0000256" key="5">
    <source>
        <dbReference type="ARBA" id="ARBA00022692"/>
    </source>
</evidence>
<dbReference type="Proteomes" id="UP001170481">
    <property type="component" value="Unassembled WGS sequence"/>
</dbReference>
<feature type="region of interest" description="Disordered" evidence="8">
    <location>
        <begin position="578"/>
        <end position="600"/>
    </location>
</feature>
<protein>
    <submittedName>
        <fullName evidence="10">BCCT family transporter</fullName>
    </submittedName>
</protein>
<keyword evidence="7 9" id="KW-0472">Membrane</keyword>
<dbReference type="AlphaFoldDB" id="A0AAP4TWT7"/>
<keyword evidence="4" id="KW-1003">Cell membrane</keyword>
<keyword evidence="6 9" id="KW-1133">Transmembrane helix</keyword>
<dbReference type="InterPro" id="IPR000060">
    <property type="entry name" value="BCCT_transptr"/>
</dbReference>
<sequence length="600" mass="64146">MTPPQPDPASPDNSSTKNASTKNATDNNTTSDGSAAAVVGSQRYHTPDLSLRIETSGPLKGMHKGMTLTSAGLLLLFVLATGLAPELSSSLFGAARAWIESTFGTYYLVTIVGLIGLCIALVFSPWGKLRLGAPDSRPEFSRFTWISMLLSAGVGIGILFFGVAEPMFYFDNSGGFGYPNNPHADLTGHMAMDHARAVDALKQAFFHWGLHGWAVYVIVGMTLAYFAYRRNLPLALRSALYPLIGDRIYGPIGHAVDIMGVLGCVFGIATSLGLGVSQIAVGLNRLTGIDSGIGTQVVLIAIISVISIASAVSGVQRGIRIISELNVGVSVIVVGSFLIGGPTLWLISMFGETVVSYVRDVIPMGLWVASTPVERDWQDAWTIFYWAWWLAWAPFIGLFIARISKGRTLREFILGVLIAPPLIIFIWQTLFGGTALHQELNAAMGPGTGQLMGMIRDWNLPEALFATADALVSNDILSTVLTSLLIFLLISWFVTSSDSSTLVITTILSMGDEDPLPRHRIFWGVCIGSVAAVLLMAGGLKALQTVLMAAALPVSFVILAMTLGLLVALVDESRSMITSRRQPKSGPQATPRTVSQTNAG</sequence>
<dbReference type="PROSITE" id="PS01303">
    <property type="entry name" value="BCCT"/>
    <property type="match status" value="1"/>
</dbReference>
<evidence type="ECO:0000256" key="9">
    <source>
        <dbReference type="SAM" id="Phobius"/>
    </source>
</evidence>
<dbReference type="RefSeq" id="WP_303592795.1">
    <property type="nucleotide sequence ID" value="NZ_JAUORK010000002.1"/>
</dbReference>
<dbReference type="NCBIfam" id="TIGR00842">
    <property type="entry name" value="bcct"/>
    <property type="match status" value="1"/>
</dbReference>
<feature type="transmembrane region" description="Helical" evidence="9">
    <location>
        <begin position="210"/>
        <end position="228"/>
    </location>
</feature>
<dbReference type="GO" id="GO:0022857">
    <property type="term" value="F:transmembrane transporter activity"/>
    <property type="evidence" value="ECO:0007669"/>
    <property type="project" value="InterPro"/>
</dbReference>
<evidence type="ECO:0000256" key="1">
    <source>
        <dbReference type="ARBA" id="ARBA00004651"/>
    </source>
</evidence>
<dbReference type="PANTHER" id="PTHR30047">
    <property type="entry name" value="HIGH-AFFINITY CHOLINE TRANSPORT PROTEIN-RELATED"/>
    <property type="match status" value="1"/>
</dbReference>
<evidence type="ECO:0000256" key="2">
    <source>
        <dbReference type="ARBA" id="ARBA00005658"/>
    </source>
</evidence>
<evidence type="ECO:0000256" key="4">
    <source>
        <dbReference type="ARBA" id="ARBA00022475"/>
    </source>
</evidence>
<feature type="compositionally biased region" description="Polar residues" evidence="8">
    <location>
        <begin position="11"/>
        <end position="33"/>
    </location>
</feature>
<dbReference type="Pfam" id="PF02028">
    <property type="entry name" value="BCCT"/>
    <property type="match status" value="1"/>
</dbReference>
<keyword evidence="5 9" id="KW-0812">Transmembrane</keyword>
<gene>
    <name evidence="10" type="ORF">Q4535_02330</name>
</gene>
<feature type="transmembrane region" description="Helical" evidence="9">
    <location>
        <begin position="293"/>
        <end position="315"/>
    </location>
</feature>
<comment type="subcellular location">
    <subcellularLocation>
        <location evidence="1">Cell membrane</location>
        <topology evidence="1">Multi-pass membrane protein</topology>
    </subcellularLocation>
</comment>
<dbReference type="GO" id="GO:0005886">
    <property type="term" value="C:plasma membrane"/>
    <property type="evidence" value="ECO:0007669"/>
    <property type="project" value="UniProtKB-SubCell"/>
</dbReference>
<evidence type="ECO:0000256" key="8">
    <source>
        <dbReference type="SAM" id="MobiDB-lite"/>
    </source>
</evidence>
<name>A0AAP4TWT7_9GAMM</name>
<feature type="transmembrane region" description="Helical" evidence="9">
    <location>
        <begin position="327"/>
        <end position="347"/>
    </location>
</feature>
<accession>A0AAP4TWT7</accession>
<feature type="transmembrane region" description="Helical" evidence="9">
    <location>
        <begin position="484"/>
        <end position="509"/>
    </location>
</feature>
<feature type="transmembrane region" description="Helical" evidence="9">
    <location>
        <begin position="383"/>
        <end position="400"/>
    </location>
</feature>
<evidence type="ECO:0000256" key="6">
    <source>
        <dbReference type="ARBA" id="ARBA00022989"/>
    </source>
</evidence>
<comment type="caution">
    <text evidence="10">The sequence shown here is derived from an EMBL/GenBank/DDBJ whole genome shotgun (WGS) entry which is preliminary data.</text>
</comment>